<keyword evidence="7" id="KW-1185">Reference proteome</keyword>
<dbReference type="Proteomes" id="UP000383932">
    <property type="component" value="Unassembled WGS sequence"/>
</dbReference>
<evidence type="ECO:0000256" key="4">
    <source>
        <dbReference type="SAM" id="MobiDB-lite"/>
    </source>
</evidence>
<dbReference type="PROSITE" id="PS50294">
    <property type="entry name" value="WD_REPEATS_REGION"/>
    <property type="match status" value="13"/>
</dbReference>
<dbReference type="InterPro" id="IPR019775">
    <property type="entry name" value="WD40_repeat_CS"/>
</dbReference>
<dbReference type="Gene3D" id="3.40.50.300">
    <property type="entry name" value="P-loop containing nucleotide triphosphate hydrolases"/>
    <property type="match status" value="1"/>
</dbReference>
<name>A0A5N5QQZ1_9AGAM</name>
<feature type="repeat" description="WD" evidence="3">
    <location>
        <begin position="1065"/>
        <end position="1106"/>
    </location>
</feature>
<dbReference type="GO" id="GO:1990234">
    <property type="term" value="C:transferase complex"/>
    <property type="evidence" value="ECO:0007669"/>
    <property type="project" value="UniProtKB-ARBA"/>
</dbReference>
<dbReference type="OrthoDB" id="538223at2759"/>
<feature type="repeat" description="WD" evidence="3">
    <location>
        <begin position="1363"/>
        <end position="1404"/>
    </location>
</feature>
<evidence type="ECO:0000256" key="3">
    <source>
        <dbReference type="PROSITE-ProRule" id="PRU00221"/>
    </source>
</evidence>
<feature type="domain" description="NACHT" evidence="5">
    <location>
        <begin position="315"/>
        <end position="460"/>
    </location>
</feature>
<dbReference type="InterPro" id="IPR020472">
    <property type="entry name" value="WD40_PAC1"/>
</dbReference>
<dbReference type="PROSITE" id="PS00678">
    <property type="entry name" value="WD_REPEATS_1"/>
    <property type="match status" value="3"/>
</dbReference>
<feature type="repeat" description="WD" evidence="3">
    <location>
        <begin position="1406"/>
        <end position="1447"/>
    </location>
</feature>
<dbReference type="PROSITE" id="PS50082">
    <property type="entry name" value="WD_REPEATS_2"/>
    <property type="match status" value="13"/>
</dbReference>
<feature type="repeat" description="WD" evidence="3">
    <location>
        <begin position="1108"/>
        <end position="1149"/>
    </location>
</feature>
<sequence length="1533" mass="168072">MGPNRAVFVQSRGLGSDEAMKLDESVTWVPIIELIKSCVQNSGTTTSYNELPTSLSEAKKRSPSAEAISGASPISPPPQTYGHSLAPPTVEEAAALRHVHTQPKPTAIIPTSDPTADPKVRSQNAVWGGLRNALQTLHTSAIMFPPLQSAIGVLISSLEAASQNRQEYDDIASELGTLSRSLTRHIKESNSTRMSDCVTNVALSIEKQAKLISAKQERAAGRFIKAKTDEEEILRHYRRIEALFRQLQTDANLSTWSIANEQLVNTRLESLAPAKLATYDSVLSTEINRRTCTEGTRTAILSSMDEWSHDPNAPDLYWMDGMAGTGKSTIACSFSKALERRKQLAASFFCTRSSPECRQVGRIIPTIAYQLARYSIPFQGALCEILGNEPDIATRNVAKQVERLLKEPLDKVKWAIPDDLVVVIDALDECEDRHGVRLVLDLLFKFAPTLPLKFFVTSRPEPIIYTRMISQTASSRTVLHLHEIEKSLVKADIELYLREELSFMSPTDEEVEQLAGRSGNLFIYAATLARFIQPTTYSVDPQRRLSSVLAMTSQSTDQYAEVDALYVAVLESALGEKRLRPEEVEDMRLVLRTVLCVQEPVSVNTLAELAGVDTPRRVLSALQPLRSVVYFSESSSSVSTLHASFPDFMFSHARSGVFFCDRAEHNQLLARRCFEVMKSQLRFNICNLESSFIPDSEIVDLERRTGQAISPTLWYVCIYWGDHLRLAVNSVELSAVLEKFLSERLLFWMEVLNLKKRIGLGSQVLMKAKLWLQAGTARSDIIRLSDDAYSFITSYAANPVSQSTPHIYISSLLLSPRSNSVFKHYWGRTRGMINLKGSGMERRETAALATWTFSSPVRSIAYSPDGSQVSFGCDDGSLGIRNAYDGSPIIDTFKAHTAHIKSVGFSPSGNHIVSSSNDGTMRLWSTNDGAPVPRSFDGHTDEINSVAFSPDGSRIVSGSTDCTVRTWRAIDGAAVGDPFRGHAKPVLAIAISPDGTRIASSSTDGTIQVWNIDDHTLSFDPLTGHVNQVWSVDFSPDGTLIASGSEDHTARLWDACNGTPISGPLEGHTARVNSVVFTFDGKRLVSGSSDSTIRIWSTETHEHIAGPFEGHTDSILSVAFSPDGIRVVSASGDHTIRVWNTHESTPAASQSEGHRDGVWSVAYSPDGSHIISGSTDQTICLWDADSGKSITTFKGHSERVDSVQFSPDGTRIASGSTDCTIRVWDPQNGTPATDPITGHPETVTSIAFSPDGTRIASGSSDRIVRIWSLSTSTLIVGPLEGHTDVVMSVVFSPDGKCVASGSYDSTIRLWDSSNGVSNAAPFRGHTDRVMSVAFSPDGSLIASGSSDHTIRVWKDGHTIVAPFTGHTDTVYSVAFSPDGTCIASGSFDYSVRLWNSHDGTLIFSPLYGHSLWVTLVAFSPDGTRLVSGSIDRALRLWDIRQNQQIVSGFHHSAHSSSHPATSDTEAMDFTDWTVRNDGWVVRGDGSLLFWAPFELRRSFLTPRCALIISRDGMVEVDMRRALLGHQWRECYVS</sequence>
<dbReference type="InterPro" id="IPR027417">
    <property type="entry name" value="P-loop_NTPase"/>
</dbReference>
<dbReference type="InterPro" id="IPR015943">
    <property type="entry name" value="WD40/YVTN_repeat-like_dom_sf"/>
</dbReference>
<dbReference type="PANTHER" id="PTHR22847">
    <property type="entry name" value="WD40 REPEAT PROTEIN"/>
    <property type="match status" value="1"/>
</dbReference>
<feature type="repeat" description="WD" evidence="3">
    <location>
        <begin position="1151"/>
        <end position="1192"/>
    </location>
</feature>
<keyword evidence="2" id="KW-0677">Repeat</keyword>
<comment type="caution">
    <text evidence="6">The sequence shown here is derived from an EMBL/GenBank/DDBJ whole genome shotgun (WGS) entry which is preliminary data.</text>
</comment>
<reference evidence="6 7" key="1">
    <citation type="journal article" date="2019" name="Fungal Biol. Biotechnol.">
        <title>Draft genome sequence of fastidious pathogen Ceratobasidium theobromae, which causes vascular-streak dieback in Theobroma cacao.</title>
        <authorList>
            <person name="Ali S.S."/>
            <person name="Asman A."/>
            <person name="Shao J."/>
            <person name="Firmansyah A.P."/>
            <person name="Susilo A.W."/>
            <person name="Rosmana A."/>
            <person name="McMahon P."/>
            <person name="Junaid M."/>
            <person name="Guest D."/>
            <person name="Kheng T.Y."/>
            <person name="Meinhardt L.W."/>
            <person name="Bailey B.A."/>
        </authorList>
    </citation>
    <scope>NUCLEOTIDE SEQUENCE [LARGE SCALE GENOMIC DNA]</scope>
    <source>
        <strain evidence="6 7">CT2</strain>
    </source>
</reference>
<evidence type="ECO:0000256" key="1">
    <source>
        <dbReference type="ARBA" id="ARBA00022574"/>
    </source>
</evidence>
<dbReference type="Pfam" id="PF00400">
    <property type="entry name" value="WD40"/>
    <property type="match status" value="14"/>
</dbReference>
<dbReference type="SMART" id="SM00320">
    <property type="entry name" value="WD40"/>
    <property type="match status" value="14"/>
</dbReference>
<dbReference type="CDD" id="cd00200">
    <property type="entry name" value="WD40"/>
    <property type="match status" value="2"/>
</dbReference>
<evidence type="ECO:0000259" key="5">
    <source>
        <dbReference type="PROSITE" id="PS50837"/>
    </source>
</evidence>
<feature type="compositionally biased region" description="Low complexity" evidence="4">
    <location>
        <begin position="64"/>
        <end position="73"/>
    </location>
</feature>
<feature type="repeat" description="WD" evidence="3">
    <location>
        <begin position="979"/>
        <end position="1020"/>
    </location>
</feature>
<feature type="compositionally biased region" description="Polar residues" evidence="4">
    <location>
        <begin position="43"/>
        <end position="56"/>
    </location>
</feature>
<dbReference type="Gene3D" id="2.130.10.10">
    <property type="entry name" value="YVTN repeat-like/Quinoprotein amine dehydrogenase"/>
    <property type="match status" value="5"/>
</dbReference>
<dbReference type="Pfam" id="PF24883">
    <property type="entry name" value="NPHP3_N"/>
    <property type="match status" value="1"/>
</dbReference>
<feature type="repeat" description="WD" evidence="3">
    <location>
        <begin position="936"/>
        <end position="967"/>
    </location>
</feature>
<dbReference type="PANTHER" id="PTHR22847:SF637">
    <property type="entry name" value="WD REPEAT DOMAIN 5B"/>
    <property type="match status" value="1"/>
</dbReference>
<proteinExistence type="predicted"/>
<dbReference type="InterPro" id="IPR007111">
    <property type="entry name" value="NACHT_NTPase"/>
</dbReference>
<feature type="repeat" description="WD" evidence="3">
    <location>
        <begin position="1193"/>
        <end position="1234"/>
    </location>
</feature>
<dbReference type="PROSITE" id="PS50837">
    <property type="entry name" value="NACHT"/>
    <property type="match status" value="1"/>
</dbReference>
<dbReference type="InterPro" id="IPR056884">
    <property type="entry name" value="NPHP3-like_N"/>
</dbReference>
<protein>
    <recommendedName>
        <fullName evidence="5">NACHT domain-containing protein</fullName>
    </recommendedName>
</protein>
<feature type="repeat" description="WD" evidence="3">
    <location>
        <begin position="893"/>
        <end position="934"/>
    </location>
</feature>
<keyword evidence="1 3" id="KW-0853">WD repeat</keyword>
<feature type="repeat" description="WD" evidence="3">
    <location>
        <begin position="1279"/>
        <end position="1320"/>
    </location>
</feature>
<dbReference type="EMBL" id="SSOP01000034">
    <property type="protein sequence ID" value="KAB5593576.1"/>
    <property type="molecule type" value="Genomic_DNA"/>
</dbReference>
<organism evidence="6 7">
    <name type="scientific">Ceratobasidium theobromae</name>
    <dbReference type="NCBI Taxonomy" id="1582974"/>
    <lineage>
        <taxon>Eukaryota</taxon>
        <taxon>Fungi</taxon>
        <taxon>Dikarya</taxon>
        <taxon>Basidiomycota</taxon>
        <taxon>Agaricomycotina</taxon>
        <taxon>Agaricomycetes</taxon>
        <taxon>Cantharellales</taxon>
        <taxon>Ceratobasidiaceae</taxon>
        <taxon>Ceratobasidium</taxon>
    </lineage>
</organism>
<gene>
    <name evidence="6" type="ORF">CTheo_2965</name>
</gene>
<feature type="repeat" description="WD" evidence="3">
    <location>
        <begin position="1322"/>
        <end position="1354"/>
    </location>
</feature>
<evidence type="ECO:0000256" key="2">
    <source>
        <dbReference type="ARBA" id="ARBA00022737"/>
    </source>
</evidence>
<feature type="region of interest" description="Disordered" evidence="4">
    <location>
        <begin position="43"/>
        <end position="85"/>
    </location>
</feature>
<feature type="repeat" description="WD" evidence="3">
    <location>
        <begin position="1236"/>
        <end position="1277"/>
    </location>
</feature>
<accession>A0A5N5QQZ1</accession>
<dbReference type="SUPFAM" id="SSF52540">
    <property type="entry name" value="P-loop containing nucleoside triphosphate hydrolases"/>
    <property type="match status" value="1"/>
</dbReference>
<dbReference type="InterPro" id="IPR001680">
    <property type="entry name" value="WD40_rpt"/>
</dbReference>
<dbReference type="InterPro" id="IPR036322">
    <property type="entry name" value="WD40_repeat_dom_sf"/>
</dbReference>
<evidence type="ECO:0000313" key="7">
    <source>
        <dbReference type="Proteomes" id="UP000383932"/>
    </source>
</evidence>
<dbReference type="PRINTS" id="PR00320">
    <property type="entry name" value="GPROTEINBRPT"/>
</dbReference>
<evidence type="ECO:0000313" key="6">
    <source>
        <dbReference type="EMBL" id="KAB5593576.1"/>
    </source>
</evidence>
<dbReference type="SUPFAM" id="SSF50978">
    <property type="entry name" value="WD40 repeat-like"/>
    <property type="match status" value="3"/>
</dbReference>
<feature type="repeat" description="WD" evidence="3">
    <location>
        <begin position="1022"/>
        <end position="1054"/>
    </location>
</feature>